<comment type="similarity">
    <text evidence="3">Belongs to the OmpP1/FadL family.</text>
</comment>
<evidence type="ECO:0000256" key="2">
    <source>
        <dbReference type="ARBA" id="ARBA00005846"/>
    </source>
</evidence>
<organism evidence="9 10">
    <name type="scientific">Candidatus Magnetobacterium bavaricum</name>
    <dbReference type="NCBI Taxonomy" id="29290"/>
    <lineage>
        <taxon>Bacteria</taxon>
        <taxon>Pseudomonadati</taxon>
        <taxon>Nitrospirota</taxon>
        <taxon>Thermodesulfovibrionia</taxon>
        <taxon>Thermodesulfovibrionales</taxon>
        <taxon>Candidatus Magnetobacteriaceae</taxon>
        <taxon>Candidatus Magnetobacterium</taxon>
    </lineage>
</organism>
<keyword evidence="8" id="KW-0998">Cell outer membrane</keyword>
<evidence type="ECO:0000256" key="7">
    <source>
        <dbReference type="ARBA" id="ARBA00023136"/>
    </source>
</evidence>
<comment type="similarity">
    <text evidence="2">Belongs to the UPF0164 family.</text>
</comment>
<dbReference type="Gene3D" id="2.40.160.60">
    <property type="entry name" value="Outer membrane protein transport protein (OMPP1/FadL/TodX)"/>
    <property type="match status" value="1"/>
</dbReference>
<keyword evidence="4" id="KW-1134">Transmembrane beta strand</keyword>
<dbReference type="Pfam" id="PF03349">
    <property type="entry name" value="Toluene_X"/>
    <property type="match status" value="1"/>
</dbReference>
<evidence type="ECO:0000256" key="8">
    <source>
        <dbReference type="ARBA" id="ARBA00023237"/>
    </source>
</evidence>
<accession>A0A0F3GM85</accession>
<gene>
    <name evidence="9" type="ORF">MBAV_004801</name>
</gene>
<dbReference type="PANTHER" id="PTHR35093:SF8">
    <property type="entry name" value="OUTER MEMBRANE PROTEIN NMB0088-RELATED"/>
    <property type="match status" value="1"/>
</dbReference>
<keyword evidence="10" id="KW-1185">Reference proteome</keyword>
<protein>
    <submittedName>
        <fullName evidence="9">Membrane protein involved in aromatic hydrocarbon degradation</fullName>
    </submittedName>
</protein>
<evidence type="ECO:0000256" key="5">
    <source>
        <dbReference type="ARBA" id="ARBA00022692"/>
    </source>
</evidence>
<evidence type="ECO:0000256" key="1">
    <source>
        <dbReference type="ARBA" id="ARBA00004571"/>
    </source>
</evidence>
<name>A0A0F3GM85_9BACT</name>
<proteinExistence type="inferred from homology"/>
<comment type="subcellular location">
    <subcellularLocation>
        <location evidence="1">Cell outer membrane</location>
        <topology evidence="1">Multi-pass membrane protein</topology>
    </subcellularLocation>
</comment>
<dbReference type="GO" id="GO:0009279">
    <property type="term" value="C:cell outer membrane"/>
    <property type="evidence" value="ECO:0007669"/>
    <property type="project" value="UniProtKB-SubCell"/>
</dbReference>
<dbReference type="InterPro" id="IPR005362">
    <property type="entry name" value="UPF0164"/>
</dbReference>
<dbReference type="InterPro" id="IPR005017">
    <property type="entry name" value="OMPP1/FadL/TodX"/>
</dbReference>
<dbReference type="SUPFAM" id="SSF56935">
    <property type="entry name" value="Porins"/>
    <property type="match status" value="1"/>
</dbReference>
<comment type="caution">
    <text evidence="9">The sequence shown here is derived from an EMBL/GenBank/DDBJ whole genome shotgun (WGS) entry which is preliminary data.</text>
</comment>
<evidence type="ECO:0000256" key="3">
    <source>
        <dbReference type="ARBA" id="ARBA00008163"/>
    </source>
</evidence>
<sequence>MEGLKKSAFNLLLSMTLLMFLTAPTELFAITNSYEWAYTDFSFTPPGARAGGMGGAFVALADDATCAVSNPAGLAQLPRTQIAIEGTFRDHDTHGRAFIADNAMTQTTDQWNIRDNMSLSFGSFSTALFNNFIHVSLFYNRLTNSHLKFASNVDTGYKYEGFNKLSVDEYGLSMAKGFFGDKLFIGAGASVDSFGLKSGFDLNPTNRMYDRSSGYGVKLAYRVGVLYVPFEALRFGINYARMPGFNYDTTYAVPGNYGGGVSLATNTFNIPDTLSLGVAVKPTQRWTIITEGKYVKYSDIMKDFRVPYALDNGNTEPASNFEIKDRWEFHLGTEYVFDLKDTPVAIRLGTYYDPRHGLYAKEGSLFHGIATGGEDIWHYTGGVGTVLFNHWQIDAAIDLARDKDRYILSMVYQF</sequence>
<keyword evidence="6" id="KW-0732">Signal</keyword>
<evidence type="ECO:0000313" key="9">
    <source>
        <dbReference type="EMBL" id="KJU83006.1"/>
    </source>
</evidence>
<dbReference type="PANTHER" id="PTHR35093">
    <property type="entry name" value="OUTER MEMBRANE PROTEIN NMB0088-RELATED"/>
    <property type="match status" value="1"/>
</dbReference>
<evidence type="ECO:0000256" key="4">
    <source>
        <dbReference type="ARBA" id="ARBA00022452"/>
    </source>
</evidence>
<keyword evidence="7" id="KW-0472">Membrane</keyword>
<dbReference type="EMBL" id="LACI01002084">
    <property type="protein sequence ID" value="KJU83006.1"/>
    <property type="molecule type" value="Genomic_DNA"/>
</dbReference>
<reference evidence="9 10" key="1">
    <citation type="submission" date="2015-02" db="EMBL/GenBank/DDBJ databases">
        <title>Single-cell genomics of uncultivated deep-branching MTB reveals a conserved set of magnetosome genes.</title>
        <authorList>
            <person name="Kolinko S."/>
            <person name="Richter M."/>
            <person name="Glockner F.O."/>
            <person name="Brachmann A."/>
            <person name="Schuler D."/>
        </authorList>
    </citation>
    <scope>NUCLEOTIDE SEQUENCE [LARGE SCALE GENOMIC DNA]</scope>
    <source>
        <strain evidence="9">TM-1</strain>
    </source>
</reference>
<keyword evidence="5" id="KW-0812">Transmembrane</keyword>
<evidence type="ECO:0000313" key="10">
    <source>
        <dbReference type="Proteomes" id="UP000033423"/>
    </source>
</evidence>
<evidence type="ECO:0000256" key="6">
    <source>
        <dbReference type="ARBA" id="ARBA00022729"/>
    </source>
</evidence>
<dbReference type="Pfam" id="PF03687">
    <property type="entry name" value="UPF0164"/>
    <property type="match status" value="1"/>
</dbReference>
<dbReference type="GO" id="GO:0015483">
    <property type="term" value="F:long-chain fatty acid transporting porin activity"/>
    <property type="evidence" value="ECO:0007669"/>
    <property type="project" value="TreeGrafter"/>
</dbReference>
<dbReference type="Proteomes" id="UP000033423">
    <property type="component" value="Unassembled WGS sequence"/>
</dbReference>
<dbReference type="AlphaFoldDB" id="A0A0F3GM85"/>